<evidence type="ECO:0000256" key="2">
    <source>
        <dbReference type="ARBA" id="ARBA00022490"/>
    </source>
</evidence>
<proteinExistence type="predicted"/>
<dbReference type="InterPro" id="IPR029071">
    <property type="entry name" value="Ubiquitin-like_domsf"/>
</dbReference>
<feature type="compositionally biased region" description="Basic and acidic residues" evidence="5">
    <location>
        <begin position="708"/>
        <end position="721"/>
    </location>
</feature>
<accession>A0A915PUE8</accession>
<dbReference type="InterPro" id="IPR018979">
    <property type="entry name" value="FERM_N"/>
</dbReference>
<dbReference type="Gene3D" id="2.30.29.30">
    <property type="entry name" value="Pleckstrin-homology domain (PH domain)/Phosphotyrosine-binding domain (PTB)"/>
    <property type="match status" value="1"/>
</dbReference>
<evidence type="ECO:0000256" key="1">
    <source>
        <dbReference type="ARBA" id="ARBA00004496"/>
    </source>
</evidence>
<dbReference type="GO" id="GO:0005737">
    <property type="term" value="C:cytoplasm"/>
    <property type="evidence" value="ECO:0007669"/>
    <property type="project" value="UniProtKB-SubCell"/>
</dbReference>
<sequence length="1125" mass="126030">MHDGKRSIIHLLDGQQLELTIQPRLIVHELLNIIASHVALKDADKQYFGLAYVDHLEQYHWLPTDRRVLEYDIPRKSHQFHVVLELHHSVKFFVDSVLTLCHPSAVELYFLETARRLVKGLLEFTDLEYYKIASSFLQIYCGNYISDEKARCALTELIPVPSGLLRTYEISLEDVEKNVVELYKDLSGVPKGVAILNFLQTAERSSTHGCHFYQVRDKAGQPWTVGISNKGIFQYDPADISKPKKIFNWSLLDNLYYRDRKFSIEVRNTRVIQSSGNTNNILDSTCCLDSDDELTKAVRDPTTQVSVCRRSIASSTVQVHAFYCDTNFLCKTIWSTAIALHQFYLDQRTCASAKVPNISFPAFRQGRGLQLGVHELGHTWNETDHSHSHSLKTPQTMRWETSMGFFLVPKEEKGSRTEKESSLKKERMFMWKRIVPSDPGVELKQLGEKLCRLISHSSVASSLPSLNSLSSNGMPSAKVSDGSVVSLSSLNDLQNREKTQEEKQKEVELYKQLKKRKNELEEKLLAKLDELREVCIKEAEITGELPKEIYKTLMPGEEEPKVKRRVGTAFSFSEEVFKRPVDSNDRISMLETDIELHRKIVAAAERLAKDKTTNKSVRKKRQKDFIAATQKLRGLEFGLTQLRLSASKPDVSTSVRNVPRNKESWRNCSDYQIESTSLGTRNNSNSLITKSCPATPRGSFPDLLTSTDSERNEADNGDANRRASNTCHTSVAENAVLFGNSPFDSRSSKRVPPPVPHHTCYFPPHHEVCWEKLKNQSTENNIPVYENVGYKSCVSYKSSYREMNFPTLNDHTTCKNRVQRAFSDHDLPEPESFITITNDNCGSRINYTVVGSGGSSRNIVDSGNGLKQSSRKYRFGQESSQNLCTVRPGTGSNDAGRQTTTHQQNDEAVSSCPGLKVVNSSVEMYQQSSGSCCSSPPVAGLLLSDGKTPLRYAVLSTSRSYNDGFATASLDRRAVKESSVGYNQLRSAQMAISSTVREVCVGQPVTRDSPLGAPRFTTFPVASPTDIEKSKPLSSADIHRYQQRSPLQQRNSPEHSVASARTVALSGSSSNLRPPPPAYPVAVRNGVFNVRSSLSKGSPTDLRMDTLKNYCKDKAGGRKKNATAV</sequence>
<dbReference type="WBParaSite" id="sdigi.contig260.g6808.t1">
    <property type="protein sequence ID" value="sdigi.contig260.g6808.t1"/>
    <property type="gene ID" value="sdigi.contig260.g6808"/>
</dbReference>
<dbReference type="PANTHER" id="PTHR46079:SF2">
    <property type="entry name" value="FERM DOMAIN-CONTAINING PROTEIN"/>
    <property type="match status" value="1"/>
</dbReference>
<dbReference type="PANTHER" id="PTHR46079">
    <property type="entry name" value="FERM DOMAIN-CONTAINING PROTEIN 4"/>
    <property type="match status" value="1"/>
</dbReference>
<dbReference type="Proteomes" id="UP000887581">
    <property type="component" value="Unplaced"/>
</dbReference>
<dbReference type="InterPro" id="IPR018980">
    <property type="entry name" value="FERM_PH-like_C"/>
</dbReference>
<evidence type="ECO:0000259" key="6">
    <source>
        <dbReference type="PROSITE" id="PS50057"/>
    </source>
</evidence>
<keyword evidence="3 4" id="KW-0175">Coiled coil</keyword>
<reference evidence="8" key="1">
    <citation type="submission" date="2022-11" db="UniProtKB">
        <authorList>
            <consortium name="WormBaseParasite"/>
        </authorList>
    </citation>
    <scope>IDENTIFICATION</scope>
</reference>
<dbReference type="InterPro" id="IPR021774">
    <property type="entry name" value="CUPID"/>
</dbReference>
<evidence type="ECO:0000313" key="7">
    <source>
        <dbReference type="Proteomes" id="UP000887581"/>
    </source>
</evidence>
<protein>
    <submittedName>
        <fullName evidence="8">FERM domain-containing protein</fullName>
    </submittedName>
</protein>
<dbReference type="Pfam" id="PF09379">
    <property type="entry name" value="FERM_N"/>
    <property type="match status" value="1"/>
</dbReference>
<dbReference type="SUPFAM" id="SSF54236">
    <property type="entry name" value="Ubiquitin-like"/>
    <property type="match status" value="1"/>
</dbReference>
<feature type="region of interest" description="Disordered" evidence="5">
    <location>
        <begin position="883"/>
        <end position="908"/>
    </location>
</feature>
<dbReference type="InterPro" id="IPR035963">
    <property type="entry name" value="FERM_2"/>
</dbReference>
<organism evidence="7 8">
    <name type="scientific">Setaria digitata</name>
    <dbReference type="NCBI Taxonomy" id="48799"/>
    <lineage>
        <taxon>Eukaryota</taxon>
        <taxon>Metazoa</taxon>
        <taxon>Ecdysozoa</taxon>
        <taxon>Nematoda</taxon>
        <taxon>Chromadorea</taxon>
        <taxon>Rhabditida</taxon>
        <taxon>Spirurina</taxon>
        <taxon>Spiruromorpha</taxon>
        <taxon>Filarioidea</taxon>
        <taxon>Setariidae</taxon>
        <taxon>Setaria</taxon>
    </lineage>
</organism>
<dbReference type="SMART" id="SM01196">
    <property type="entry name" value="FERM_C"/>
    <property type="match status" value="1"/>
</dbReference>
<evidence type="ECO:0000256" key="3">
    <source>
        <dbReference type="ARBA" id="ARBA00023054"/>
    </source>
</evidence>
<feature type="coiled-coil region" evidence="4">
    <location>
        <begin position="496"/>
        <end position="534"/>
    </location>
</feature>
<dbReference type="Pfam" id="PF00373">
    <property type="entry name" value="FERM_M"/>
    <property type="match status" value="1"/>
</dbReference>
<dbReference type="CDD" id="cd14473">
    <property type="entry name" value="FERM_B-lobe"/>
    <property type="match status" value="1"/>
</dbReference>
<comment type="subcellular location">
    <subcellularLocation>
        <location evidence="1">Cytoplasm</location>
    </subcellularLocation>
</comment>
<evidence type="ECO:0000313" key="8">
    <source>
        <dbReference type="WBParaSite" id="sdigi.contig260.g6808.t1"/>
    </source>
</evidence>
<feature type="compositionally biased region" description="Polar residues" evidence="5">
    <location>
        <begin position="679"/>
        <end position="689"/>
    </location>
</feature>
<dbReference type="InterPro" id="IPR019749">
    <property type="entry name" value="Band_41_domain"/>
</dbReference>
<dbReference type="Gene3D" id="1.20.80.10">
    <property type="match status" value="1"/>
</dbReference>
<keyword evidence="2" id="KW-0963">Cytoplasm</keyword>
<dbReference type="Pfam" id="PF11819">
    <property type="entry name" value="CUPID"/>
    <property type="match status" value="1"/>
</dbReference>
<evidence type="ECO:0000256" key="5">
    <source>
        <dbReference type="SAM" id="MobiDB-lite"/>
    </source>
</evidence>
<dbReference type="InterPro" id="IPR014352">
    <property type="entry name" value="FERM/acyl-CoA-bd_prot_sf"/>
</dbReference>
<dbReference type="Gene3D" id="3.10.20.90">
    <property type="entry name" value="Phosphatidylinositol 3-kinase Catalytic Subunit, Chain A, domain 1"/>
    <property type="match status" value="1"/>
</dbReference>
<dbReference type="InterPro" id="IPR047176">
    <property type="entry name" value="FRMD4A/B"/>
</dbReference>
<keyword evidence="7" id="KW-1185">Reference proteome</keyword>
<dbReference type="PROSITE" id="PS50057">
    <property type="entry name" value="FERM_3"/>
    <property type="match status" value="1"/>
</dbReference>
<dbReference type="Pfam" id="PF09380">
    <property type="entry name" value="FERM_C"/>
    <property type="match status" value="1"/>
</dbReference>
<name>A0A915PUE8_9BILA</name>
<dbReference type="InterPro" id="IPR019748">
    <property type="entry name" value="FERM_central"/>
</dbReference>
<feature type="region of interest" description="Disordered" evidence="5">
    <location>
        <begin position="679"/>
        <end position="726"/>
    </location>
</feature>
<dbReference type="SMART" id="SM00295">
    <property type="entry name" value="B41"/>
    <property type="match status" value="1"/>
</dbReference>
<dbReference type="AlphaFoldDB" id="A0A915PUE8"/>
<dbReference type="InterPro" id="IPR011993">
    <property type="entry name" value="PH-like_dom_sf"/>
</dbReference>
<evidence type="ECO:0000256" key="4">
    <source>
        <dbReference type="SAM" id="Coils"/>
    </source>
</evidence>
<feature type="domain" description="FERM" evidence="6">
    <location>
        <begin position="5"/>
        <end position="348"/>
    </location>
</feature>
<dbReference type="SUPFAM" id="SSF50729">
    <property type="entry name" value="PH domain-like"/>
    <property type="match status" value="1"/>
</dbReference>
<dbReference type="InterPro" id="IPR000299">
    <property type="entry name" value="FERM_domain"/>
</dbReference>
<dbReference type="GO" id="GO:0090162">
    <property type="term" value="P:establishment of epithelial cell polarity"/>
    <property type="evidence" value="ECO:0007669"/>
    <property type="project" value="InterPro"/>
</dbReference>
<feature type="region of interest" description="Disordered" evidence="5">
    <location>
        <begin position="1043"/>
        <end position="1078"/>
    </location>
</feature>
<dbReference type="SUPFAM" id="SSF47031">
    <property type="entry name" value="Second domain of FERM"/>
    <property type="match status" value="1"/>
</dbReference>